<dbReference type="Pfam" id="PF14834">
    <property type="entry name" value="GST_C_4"/>
    <property type="match status" value="1"/>
</dbReference>
<name>A0A2S9X472_9NEIS</name>
<feature type="domain" description="GST N-terminal" evidence="1">
    <location>
        <begin position="2"/>
        <end position="83"/>
    </location>
</feature>
<proteinExistence type="predicted"/>
<gene>
    <name evidence="2" type="ORF">BUE93_12650</name>
</gene>
<keyword evidence="2" id="KW-0808">Transferase</keyword>
<dbReference type="EMBL" id="MTBD01000026">
    <property type="protein sequence ID" value="PRP70487.1"/>
    <property type="molecule type" value="Genomic_DNA"/>
</dbReference>
<dbReference type="PANTHER" id="PTHR42673:SF21">
    <property type="entry name" value="GLUTATHIONE S-TRANSFERASE YFCF"/>
    <property type="match status" value="1"/>
</dbReference>
<dbReference type="GO" id="GO:0004364">
    <property type="term" value="F:glutathione transferase activity"/>
    <property type="evidence" value="ECO:0007669"/>
    <property type="project" value="TreeGrafter"/>
</dbReference>
<dbReference type="InterPro" id="IPR036282">
    <property type="entry name" value="Glutathione-S-Trfase_C_sf"/>
</dbReference>
<dbReference type="GO" id="GO:0006559">
    <property type="term" value="P:L-phenylalanine catabolic process"/>
    <property type="evidence" value="ECO:0007669"/>
    <property type="project" value="TreeGrafter"/>
</dbReference>
<dbReference type="PROSITE" id="PS50404">
    <property type="entry name" value="GST_NTER"/>
    <property type="match status" value="1"/>
</dbReference>
<dbReference type="AlphaFoldDB" id="A0A2S9X472"/>
<dbReference type="SUPFAM" id="SSF47616">
    <property type="entry name" value="GST C-terminal domain-like"/>
    <property type="match status" value="1"/>
</dbReference>
<dbReference type="SUPFAM" id="SSF52833">
    <property type="entry name" value="Thioredoxin-like"/>
    <property type="match status" value="1"/>
</dbReference>
<protein>
    <submittedName>
        <fullName evidence="2">Glutathione S-transferase</fullName>
    </submittedName>
</protein>
<evidence type="ECO:0000313" key="2">
    <source>
        <dbReference type="EMBL" id="PRP70487.1"/>
    </source>
</evidence>
<dbReference type="RefSeq" id="WP_106077074.1">
    <property type="nucleotide sequence ID" value="NZ_MTBD01000026.1"/>
</dbReference>
<dbReference type="SFLD" id="SFLDG00358">
    <property type="entry name" value="Main_(cytGST)"/>
    <property type="match status" value="1"/>
</dbReference>
<dbReference type="PANTHER" id="PTHR42673">
    <property type="entry name" value="MALEYLACETOACETATE ISOMERASE"/>
    <property type="match status" value="1"/>
</dbReference>
<comment type="caution">
    <text evidence="2">The sequence shown here is derived from an EMBL/GenBank/DDBJ whole genome shotgun (WGS) entry which is preliminary data.</text>
</comment>
<dbReference type="Gene3D" id="1.20.1050.10">
    <property type="match status" value="1"/>
</dbReference>
<sequence length="203" mass="22433">MLQLYVDQDFFSPYAMAAFVALTEKGLPFTVLTRNLDGGEQFESGYRAQSLTSRVPMLVDGDFHLSESSAIIEYLEDAYPDTARVLPTDLQARARARQLQAWLRSDLLPLRDARTTATVFGFKAAEPLSPAAQAAADKLVSVAEAVVPADGGNLFGDWCVADAELALLLRRLTQDELPLRLAAYADIQWQRPSFAAWLARQPR</sequence>
<dbReference type="NCBIfam" id="NF011693">
    <property type="entry name" value="PRK15113.1"/>
    <property type="match status" value="1"/>
</dbReference>
<accession>A0A2S9X472</accession>
<dbReference type="Proteomes" id="UP000239469">
    <property type="component" value="Unassembled WGS sequence"/>
</dbReference>
<evidence type="ECO:0000259" key="1">
    <source>
        <dbReference type="PROSITE" id="PS50404"/>
    </source>
</evidence>
<organism evidence="2 3">
    <name type="scientific">Chromobacterium amazonense</name>
    <dbReference type="NCBI Taxonomy" id="1382803"/>
    <lineage>
        <taxon>Bacteria</taxon>
        <taxon>Pseudomonadati</taxon>
        <taxon>Pseudomonadota</taxon>
        <taxon>Betaproteobacteria</taxon>
        <taxon>Neisseriales</taxon>
        <taxon>Chromobacteriaceae</taxon>
        <taxon>Chromobacterium</taxon>
    </lineage>
</organism>
<reference evidence="2 3" key="1">
    <citation type="submission" date="2017-01" db="EMBL/GenBank/DDBJ databases">
        <title>New insights into the genetic diversity of Chromobacterium isolated from tropical freshwater lake.</title>
        <authorList>
            <person name="Santos A.B."/>
            <person name="Nascimento A.M."/>
            <person name="Da Silva P.C."/>
        </authorList>
    </citation>
    <scope>NUCLEOTIDE SEQUENCE [LARGE SCALE GENOMIC DNA]</scope>
    <source>
        <strain evidence="2 3">56AF</strain>
    </source>
</reference>
<dbReference type="SFLD" id="SFLDS00019">
    <property type="entry name" value="Glutathione_Transferase_(cytos"/>
    <property type="match status" value="1"/>
</dbReference>
<dbReference type="Pfam" id="PF13417">
    <property type="entry name" value="GST_N_3"/>
    <property type="match status" value="1"/>
</dbReference>
<dbReference type="InterPro" id="IPR004045">
    <property type="entry name" value="Glutathione_S-Trfase_N"/>
</dbReference>
<dbReference type="GO" id="GO:0006749">
    <property type="term" value="P:glutathione metabolic process"/>
    <property type="evidence" value="ECO:0007669"/>
    <property type="project" value="TreeGrafter"/>
</dbReference>
<dbReference type="GO" id="GO:0016034">
    <property type="term" value="F:maleylacetoacetate isomerase activity"/>
    <property type="evidence" value="ECO:0007669"/>
    <property type="project" value="TreeGrafter"/>
</dbReference>
<dbReference type="Gene3D" id="3.40.30.10">
    <property type="entry name" value="Glutaredoxin"/>
    <property type="match status" value="1"/>
</dbReference>
<evidence type="ECO:0000313" key="3">
    <source>
        <dbReference type="Proteomes" id="UP000239469"/>
    </source>
</evidence>
<dbReference type="InterPro" id="IPR036249">
    <property type="entry name" value="Thioredoxin-like_sf"/>
</dbReference>
<dbReference type="OrthoDB" id="8857552at2"/>
<dbReference type="InterPro" id="IPR040079">
    <property type="entry name" value="Glutathione_S-Trfase"/>
</dbReference>
<dbReference type="InterPro" id="IPR034338">
    <property type="entry name" value="GST_4_C"/>
</dbReference>
<dbReference type="CDD" id="cd00570">
    <property type="entry name" value="GST_N_family"/>
    <property type="match status" value="1"/>
</dbReference>